<organism evidence="22 23">
    <name type="scientific">Luteimonas salinisoli</name>
    <dbReference type="NCBI Taxonomy" id="2752307"/>
    <lineage>
        <taxon>Bacteria</taxon>
        <taxon>Pseudomonadati</taxon>
        <taxon>Pseudomonadota</taxon>
        <taxon>Gammaproteobacteria</taxon>
        <taxon>Lysobacterales</taxon>
        <taxon>Lysobacteraceae</taxon>
        <taxon>Luteimonas</taxon>
    </lineage>
</organism>
<keyword evidence="9" id="KW-0028">Amino-acid biosynthesis</keyword>
<dbReference type="EC" id="2.1.1.13" evidence="6"/>
<feature type="compositionally biased region" description="Basic and acidic residues" evidence="20">
    <location>
        <begin position="60"/>
        <end position="70"/>
    </location>
</feature>
<dbReference type="Pfam" id="PF02574">
    <property type="entry name" value="S-methyl_trans"/>
    <property type="match status" value="1"/>
</dbReference>
<evidence type="ECO:0000256" key="12">
    <source>
        <dbReference type="ARBA" id="ARBA00022691"/>
    </source>
</evidence>
<dbReference type="FunFam" id="3.20.20.330:FF:000001">
    <property type="entry name" value="Methionine synthase"/>
    <property type="match status" value="1"/>
</dbReference>
<evidence type="ECO:0000256" key="18">
    <source>
        <dbReference type="ARBA" id="ARBA00031040"/>
    </source>
</evidence>
<evidence type="ECO:0000256" key="4">
    <source>
        <dbReference type="ARBA" id="ARBA00005178"/>
    </source>
</evidence>
<reference evidence="22 23" key="1">
    <citation type="submission" date="2020-07" db="EMBL/GenBank/DDBJ databases">
        <title>Luteimonas sp. SJ-92.</title>
        <authorList>
            <person name="Huang X.-X."/>
            <person name="Xu L."/>
            <person name="Sun J.-Q."/>
        </authorList>
    </citation>
    <scope>NUCLEOTIDE SEQUENCE [LARGE SCALE GENOMIC DNA]</scope>
    <source>
        <strain evidence="22 23">SJ-92</strain>
    </source>
</reference>
<evidence type="ECO:0000256" key="7">
    <source>
        <dbReference type="ARBA" id="ARBA00013998"/>
    </source>
</evidence>
<evidence type="ECO:0000256" key="13">
    <source>
        <dbReference type="ARBA" id="ARBA00022723"/>
    </source>
</evidence>
<keyword evidence="14 19" id="KW-0862">Zinc</keyword>
<dbReference type="EMBL" id="JACCKA010000044">
    <property type="protein sequence ID" value="NZA25960.1"/>
    <property type="molecule type" value="Genomic_DNA"/>
</dbReference>
<keyword evidence="10" id="KW-0846">Cobalamin</keyword>
<keyword evidence="12" id="KW-0949">S-adenosyl-L-methionine</keyword>
<feature type="binding site" evidence="19">
    <location>
        <position position="266"/>
    </location>
    <ligand>
        <name>Zn(2+)</name>
        <dbReference type="ChEBI" id="CHEBI:29105"/>
    </ligand>
</feature>
<evidence type="ECO:0000256" key="16">
    <source>
        <dbReference type="ARBA" id="ARBA00023285"/>
    </source>
</evidence>
<accession>A0A853JBH3</accession>
<evidence type="ECO:0000256" key="10">
    <source>
        <dbReference type="ARBA" id="ARBA00022628"/>
    </source>
</evidence>
<dbReference type="GO" id="GO:0046872">
    <property type="term" value="F:metal ion binding"/>
    <property type="evidence" value="ECO:0007669"/>
    <property type="project" value="UniProtKB-KW"/>
</dbReference>
<dbReference type="PANTHER" id="PTHR45833:SF1">
    <property type="entry name" value="METHIONINE SYNTHASE"/>
    <property type="match status" value="1"/>
</dbReference>
<dbReference type="AlphaFoldDB" id="A0A853JBH3"/>
<evidence type="ECO:0000256" key="20">
    <source>
        <dbReference type="SAM" id="MobiDB-lite"/>
    </source>
</evidence>
<comment type="caution">
    <text evidence="22">The sequence shown here is derived from an EMBL/GenBank/DDBJ whole genome shotgun (WGS) entry which is preliminary data.</text>
</comment>
<keyword evidence="11 19" id="KW-0808">Transferase</keyword>
<dbReference type="GO" id="GO:0031419">
    <property type="term" value="F:cobalamin binding"/>
    <property type="evidence" value="ECO:0007669"/>
    <property type="project" value="UniProtKB-KW"/>
</dbReference>
<dbReference type="GO" id="GO:0005829">
    <property type="term" value="C:cytosol"/>
    <property type="evidence" value="ECO:0007669"/>
    <property type="project" value="TreeGrafter"/>
</dbReference>
<evidence type="ECO:0000313" key="23">
    <source>
        <dbReference type="Proteomes" id="UP000578091"/>
    </source>
</evidence>
<dbReference type="GO" id="GO:0032259">
    <property type="term" value="P:methylation"/>
    <property type="evidence" value="ECO:0007669"/>
    <property type="project" value="UniProtKB-KW"/>
</dbReference>
<comment type="cofactor">
    <cofactor evidence="3">
        <name>methylcob(III)alamin</name>
        <dbReference type="ChEBI" id="CHEBI:28115"/>
    </cofactor>
</comment>
<evidence type="ECO:0000256" key="11">
    <source>
        <dbReference type="ARBA" id="ARBA00022679"/>
    </source>
</evidence>
<name>A0A853JBH3_9GAMM</name>
<dbReference type="PANTHER" id="PTHR45833">
    <property type="entry name" value="METHIONINE SYNTHASE"/>
    <property type="match status" value="1"/>
</dbReference>
<proteinExistence type="inferred from homology"/>
<dbReference type="PROSITE" id="PS50970">
    <property type="entry name" value="HCY"/>
    <property type="match status" value="1"/>
</dbReference>
<dbReference type="GO" id="GO:0008705">
    <property type="term" value="F:methionine synthase activity"/>
    <property type="evidence" value="ECO:0007669"/>
    <property type="project" value="UniProtKB-EC"/>
</dbReference>
<feature type="binding site" evidence="19">
    <location>
        <position position="329"/>
    </location>
    <ligand>
        <name>Zn(2+)</name>
        <dbReference type="ChEBI" id="CHEBI:29105"/>
    </ligand>
</feature>
<comment type="pathway">
    <text evidence="4">Amino-acid biosynthesis; L-methionine biosynthesis via de novo pathway; L-methionine from L-homocysteine (MetH route): step 1/1.</text>
</comment>
<dbReference type="GO" id="GO:0050667">
    <property type="term" value="P:homocysteine metabolic process"/>
    <property type="evidence" value="ECO:0007669"/>
    <property type="project" value="TreeGrafter"/>
</dbReference>
<keyword evidence="16" id="KW-0170">Cobalt</keyword>
<keyword evidence="13 19" id="KW-0479">Metal-binding</keyword>
<protein>
    <recommendedName>
        <fullName evidence="7">Methionine synthase</fullName>
        <ecNumber evidence="6">2.1.1.13</ecNumber>
    </recommendedName>
    <alternativeName>
        <fullName evidence="18">5-methyltetrahydrofolate--homocysteine methyltransferase</fullName>
    </alternativeName>
</protein>
<sequence length="360" mass="38029">MHALPWHDPQRTAALLDALDRRILVLDGAMGTMIQRHDLQEADYRGERFAGGYDSLAGDDAPREEHDQKGNNDLLSLTRPGLIRDIHTAYLEAGADLVETNTFNSTAISLADYHLQHLVGELNREGARLAREACAAVQARSPDRPRFAVGVLGPTSRTASISPDVNDPGFRAVDFDTLVAIYSQAAEGLIDGGADALMVETVFDTLNAKAALVALSEVFAGRGARLPVMISGTITDASGRTLSGQTAEAFWYSLQHARPLSIGLNCALGARELRPHVEALASLADCHISAHPNAGLPNAFGEYDETPDEMAATLHEFAQSGLLNIVGGCCGTTPDHIRAIAGAVAGVAPRQAAGAARLAA</sequence>
<evidence type="ECO:0000256" key="1">
    <source>
        <dbReference type="ARBA" id="ARBA00001700"/>
    </source>
</evidence>
<evidence type="ECO:0000256" key="17">
    <source>
        <dbReference type="ARBA" id="ARBA00025552"/>
    </source>
</evidence>
<evidence type="ECO:0000256" key="14">
    <source>
        <dbReference type="ARBA" id="ARBA00022833"/>
    </source>
</evidence>
<evidence type="ECO:0000256" key="6">
    <source>
        <dbReference type="ARBA" id="ARBA00012032"/>
    </source>
</evidence>
<comment type="similarity">
    <text evidence="5">Belongs to the vitamin-B12 dependent methionine synthase family.</text>
</comment>
<evidence type="ECO:0000256" key="9">
    <source>
        <dbReference type="ARBA" id="ARBA00022605"/>
    </source>
</evidence>
<keyword evidence="23" id="KW-1185">Reference proteome</keyword>
<dbReference type="InterPro" id="IPR003726">
    <property type="entry name" value="HCY_dom"/>
</dbReference>
<evidence type="ECO:0000256" key="3">
    <source>
        <dbReference type="ARBA" id="ARBA00001956"/>
    </source>
</evidence>
<evidence type="ECO:0000256" key="2">
    <source>
        <dbReference type="ARBA" id="ARBA00001947"/>
    </source>
</evidence>
<comment type="catalytic activity">
    <reaction evidence="1">
        <text>(6S)-5-methyl-5,6,7,8-tetrahydrofolate + L-homocysteine = (6S)-5,6,7,8-tetrahydrofolate + L-methionine</text>
        <dbReference type="Rhea" id="RHEA:11172"/>
        <dbReference type="ChEBI" id="CHEBI:18608"/>
        <dbReference type="ChEBI" id="CHEBI:57453"/>
        <dbReference type="ChEBI" id="CHEBI:57844"/>
        <dbReference type="ChEBI" id="CHEBI:58199"/>
        <dbReference type="EC" id="2.1.1.13"/>
    </reaction>
</comment>
<dbReference type="GO" id="GO:0046653">
    <property type="term" value="P:tetrahydrofolate metabolic process"/>
    <property type="evidence" value="ECO:0007669"/>
    <property type="project" value="TreeGrafter"/>
</dbReference>
<dbReference type="RefSeq" id="WP_180677757.1">
    <property type="nucleotide sequence ID" value="NZ_JACCKA010000044.1"/>
</dbReference>
<evidence type="ECO:0000256" key="5">
    <source>
        <dbReference type="ARBA" id="ARBA00010398"/>
    </source>
</evidence>
<dbReference type="InterPro" id="IPR036589">
    <property type="entry name" value="HCY_dom_sf"/>
</dbReference>
<feature type="domain" description="Hcy-binding" evidence="21">
    <location>
        <begin position="12"/>
        <end position="344"/>
    </location>
</feature>
<dbReference type="Proteomes" id="UP000578091">
    <property type="component" value="Unassembled WGS sequence"/>
</dbReference>
<evidence type="ECO:0000313" key="22">
    <source>
        <dbReference type="EMBL" id="NZA25960.1"/>
    </source>
</evidence>
<keyword evidence="8 19" id="KW-0489">Methyltransferase</keyword>
<feature type="region of interest" description="Disordered" evidence="20">
    <location>
        <begin position="54"/>
        <end position="74"/>
    </location>
</feature>
<evidence type="ECO:0000256" key="15">
    <source>
        <dbReference type="ARBA" id="ARBA00023167"/>
    </source>
</evidence>
<dbReference type="Gene3D" id="3.20.20.330">
    <property type="entry name" value="Homocysteine-binding-like domain"/>
    <property type="match status" value="1"/>
</dbReference>
<dbReference type="InterPro" id="IPR050554">
    <property type="entry name" value="Met_Synthase/Corrinoid"/>
</dbReference>
<comment type="cofactor">
    <cofactor evidence="2 19">
        <name>Zn(2+)</name>
        <dbReference type="ChEBI" id="CHEBI:29105"/>
    </cofactor>
</comment>
<feature type="binding site" evidence="19">
    <location>
        <position position="330"/>
    </location>
    <ligand>
        <name>Zn(2+)</name>
        <dbReference type="ChEBI" id="CHEBI:29105"/>
    </ligand>
</feature>
<dbReference type="SUPFAM" id="SSF82282">
    <property type="entry name" value="Homocysteine S-methyltransferase"/>
    <property type="match status" value="1"/>
</dbReference>
<comment type="function">
    <text evidence="17">Catalyzes the transfer of a methyl group from methyl-cobalamin to homocysteine, yielding enzyme-bound cob(I)alamin and methionine. Subsequently, remethylates the cofactor using methyltetrahydrofolate.</text>
</comment>
<evidence type="ECO:0000259" key="21">
    <source>
        <dbReference type="PROSITE" id="PS50970"/>
    </source>
</evidence>
<evidence type="ECO:0000256" key="8">
    <source>
        <dbReference type="ARBA" id="ARBA00022603"/>
    </source>
</evidence>
<evidence type="ECO:0000256" key="19">
    <source>
        <dbReference type="PROSITE-ProRule" id="PRU00333"/>
    </source>
</evidence>
<keyword evidence="15" id="KW-0486">Methionine biosynthesis</keyword>
<gene>
    <name evidence="22" type="ORF">H0E84_06145</name>
</gene>